<feature type="non-terminal residue" evidence="1">
    <location>
        <position position="1"/>
    </location>
</feature>
<evidence type="ECO:0000313" key="1">
    <source>
        <dbReference type="EMBL" id="KAJ7342101.1"/>
    </source>
</evidence>
<evidence type="ECO:0000313" key="2">
    <source>
        <dbReference type="Proteomes" id="UP001142489"/>
    </source>
</evidence>
<proteinExistence type="predicted"/>
<gene>
    <name evidence="1" type="ORF">JRQ81_008933</name>
</gene>
<keyword evidence="2" id="KW-1185">Reference proteome</keyword>
<accession>A0A9Q1B7G0</accession>
<organism evidence="1 2">
    <name type="scientific">Phrynocephalus forsythii</name>
    <dbReference type="NCBI Taxonomy" id="171643"/>
    <lineage>
        <taxon>Eukaryota</taxon>
        <taxon>Metazoa</taxon>
        <taxon>Chordata</taxon>
        <taxon>Craniata</taxon>
        <taxon>Vertebrata</taxon>
        <taxon>Euteleostomi</taxon>
        <taxon>Lepidosauria</taxon>
        <taxon>Squamata</taxon>
        <taxon>Bifurcata</taxon>
        <taxon>Unidentata</taxon>
        <taxon>Episquamata</taxon>
        <taxon>Toxicofera</taxon>
        <taxon>Iguania</taxon>
        <taxon>Acrodonta</taxon>
        <taxon>Agamidae</taxon>
        <taxon>Agaminae</taxon>
        <taxon>Phrynocephalus</taxon>
    </lineage>
</organism>
<dbReference type="InterPro" id="IPR037668">
    <property type="entry name" value="SPMIP3"/>
</dbReference>
<dbReference type="PANTHER" id="PTHR31763:SF2">
    <property type="entry name" value="CHROMOSOME 1 OPEN READING FRAME 100"/>
    <property type="match status" value="1"/>
</dbReference>
<reference evidence="1" key="1">
    <citation type="journal article" date="2023" name="DNA Res.">
        <title>Chromosome-level genome assembly of Phrynocephalus forsythii using third-generation DNA sequencing and Hi-C analysis.</title>
        <authorList>
            <person name="Qi Y."/>
            <person name="Zhao W."/>
            <person name="Zhao Y."/>
            <person name="Niu C."/>
            <person name="Cao S."/>
            <person name="Zhang Y."/>
        </authorList>
    </citation>
    <scope>NUCLEOTIDE SEQUENCE</scope>
    <source>
        <tissue evidence="1">Muscle</tissue>
    </source>
</reference>
<dbReference type="AlphaFoldDB" id="A0A9Q1B7G0"/>
<protein>
    <submittedName>
        <fullName evidence="1">Uncharacterized protein</fullName>
    </submittedName>
</protein>
<dbReference type="PANTHER" id="PTHR31763">
    <property type="entry name" value="HYPOTHETICAL PROTEIN LOC689766"/>
    <property type="match status" value="1"/>
</dbReference>
<dbReference type="OrthoDB" id="10034627at2759"/>
<comment type="caution">
    <text evidence="1">The sequence shown here is derived from an EMBL/GenBank/DDBJ whole genome shotgun (WGS) entry which is preliminary data.</text>
</comment>
<dbReference type="Proteomes" id="UP001142489">
    <property type="component" value="Unassembled WGS sequence"/>
</dbReference>
<dbReference type="EMBL" id="JAPFRF010000002">
    <property type="protein sequence ID" value="KAJ7342101.1"/>
    <property type="molecule type" value="Genomic_DNA"/>
</dbReference>
<name>A0A9Q1B7G0_9SAUR</name>
<dbReference type="Pfam" id="PF17670">
    <property type="entry name" value="DUF5530"/>
    <property type="match status" value="1"/>
</dbReference>
<sequence>HFDPQQKAKICFEPAYSKKILMAGHATAVRLRQFIDPAPEIPPGTIHHQGKDVLGYYPGQLARLHIAYAPERKPRLFTKLQPIPVKDEIAPHYTFENLTLKQYIYYQKTKKRIFDWYTQTTYREAFTLPLYKSGSSENGYHPRTKADSLSVWKSISAKRDSVKPSFMGV</sequence>